<name>A0A9Q1BX04_HOLLE</name>
<accession>A0A9Q1BX04</accession>
<keyword evidence="1" id="KW-0732">Signal</keyword>
<evidence type="ECO:0000313" key="2">
    <source>
        <dbReference type="EMBL" id="KAJ8034282.1"/>
    </source>
</evidence>
<organism evidence="2 3">
    <name type="scientific">Holothuria leucospilota</name>
    <name type="common">Black long sea cucumber</name>
    <name type="synonym">Mertensiothuria leucospilota</name>
    <dbReference type="NCBI Taxonomy" id="206669"/>
    <lineage>
        <taxon>Eukaryota</taxon>
        <taxon>Metazoa</taxon>
        <taxon>Echinodermata</taxon>
        <taxon>Eleutherozoa</taxon>
        <taxon>Echinozoa</taxon>
        <taxon>Holothuroidea</taxon>
        <taxon>Aspidochirotacea</taxon>
        <taxon>Aspidochirotida</taxon>
        <taxon>Holothuriidae</taxon>
        <taxon>Holothuria</taxon>
    </lineage>
</organism>
<dbReference type="Gene3D" id="2.60.40.10">
    <property type="entry name" value="Immunoglobulins"/>
    <property type="match status" value="1"/>
</dbReference>
<dbReference type="Proteomes" id="UP001152320">
    <property type="component" value="Chromosome 10"/>
</dbReference>
<dbReference type="AlphaFoldDB" id="A0A9Q1BX04"/>
<protein>
    <recommendedName>
        <fullName evidence="4">Immunoglobulin V-set domain-containing protein</fullName>
    </recommendedName>
</protein>
<comment type="caution">
    <text evidence="2">The sequence shown here is derived from an EMBL/GenBank/DDBJ whole genome shotgun (WGS) entry which is preliminary data.</text>
</comment>
<sequence length="140" mass="16142">MDHIDVEWFTVFLLFRCLLTFGYEGCESPQYLEINQRGTIQCTFQDDAFGIYWYNSTDTVEEKPILNFQGSMKSGIGFTSGEYDVHPNGSLIINNVTVRHDNNFTVVKLNDSQRLLDFFLFTTTTWLSPDDRLHSVAMSC</sequence>
<evidence type="ECO:0008006" key="4">
    <source>
        <dbReference type="Google" id="ProtNLM"/>
    </source>
</evidence>
<proteinExistence type="predicted"/>
<evidence type="ECO:0000256" key="1">
    <source>
        <dbReference type="SAM" id="SignalP"/>
    </source>
</evidence>
<feature type="signal peptide" evidence="1">
    <location>
        <begin position="1"/>
        <end position="22"/>
    </location>
</feature>
<dbReference type="InterPro" id="IPR013783">
    <property type="entry name" value="Ig-like_fold"/>
</dbReference>
<keyword evidence="3" id="KW-1185">Reference proteome</keyword>
<dbReference type="OrthoDB" id="10570752at2759"/>
<gene>
    <name evidence="2" type="ORF">HOLleu_21050</name>
</gene>
<dbReference type="InterPro" id="IPR036179">
    <property type="entry name" value="Ig-like_dom_sf"/>
</dbReference>
<dbReference type="EMBL" id="JAIZAY010000010">
    <property type="protein sequence ID" value="KAJ8034282.1"/>
    <property type="molecule type" value="Genomic_DNA"/>
</dbReference>
<reference evidence="2" key="1">
    <citation type="submission" date="2021-10" db="EMBL/GenBank/DDBJ databases">
        <title>Tropical sea cucumber genome reveals ecological adaptation and Cuvierian tubules defense mechanism.</title>
        <authorList>
            <person name="Chen T."/>
        </authorList>
    </citation>
    <scope>NUCLEOTIDE SEQUENCE</scope>
    <source>
        <strain evidence="2">Nanhai2018</strain>
        <tissue evidence="2">Muscle</tissue>
    </source>
</reference>
<dbReference type="SUPFAM" id="SSF48726">
    <property type="entry name" value="Immunoglobulin"/>
    <property type="match status" value="1"/>
</dbReference>
<feature type="chain" id="PRO_5040216618" description="Immunoglobulin V-set domain-containing protein" evidence="1">
    <location>
        <begin position="23"/>
        <end position="140"/>
    </location>
</feature>
<evidence type="ECO:0000313" key="3">
    <source>
        <dbReference type="Proteomes" id="UP001152320"/>
    </source>
</evidence>